<evidence type="ECO:0000313" key="3">
    <source>
        <dbReference type="EMBL" id="CCI43747.1"/>
    </source>
</evidence>
<keyword evidence="1" id="KW-0472">Membrane</keyword>
<dbReference type="InterPro" id="IPR052942">
    <property type="entry name" value="LPS_cholinephosphotransferase"/>
</dbReference>
<organism evidence="3 4">
    <name type="scientific">Albugo candida</name>
    <dbReference type="NCBI Taxonomy" id="65357"/>
    <lineage>
        <taxon>Eukaryota</taxon>
        <taxon>Sar</taxon>
        <taxon>Stramenopiles</taxon>
        <taxon>Oomycota</taxon>
        <taxon>Peronosporomycetes</taxon>
        <taxon>Albuginales</taxon>
        <taxon>Albuginaceae</taxon>
        <taxon>Albugo</taxon>
    </lineage>
</organism>
<proteinExistence type="predicted"/>
<dbReference type="InParanoid" id="A0A024GBN2"/>
<dbReference type="STRING" id="65357.A0A024GBN2"/>
<feature type="domain" description="LicD/FKTN/FKRP nucleotidyltransferase" evidence="2">
    <location>
        <begin position="65"/>
        <end position="168"/>
    </location>
</feature>
<feature type="transmembrane region" description="Helical" evidence="1">
    <location>
        <begin position="315"/>
        <end position="335"/>
    </location>
</feature>
<dbReference type="Pfam" id="PF04991">
    <property type="entry name" value="LicD"/>
    <property type="match status" value="1"/>
</dbReference>
<gene>
    <name evidence="3" type="ORF">BN9_045310</name>
</gene>
<reference evidence="3 4" key="1">
    <citation type="submission" date="2012-05" db="EMBL/GenBank/DDBJ databases">
        <title>Recombination and specialization in a pathogen metapopulation.</title>
        <authorList>
            <person name="Gardiner A."/>
            <person name="Kemen E."/>
            <person name="Schultz-Larsen T."/>
            <person name="MacLean D."/>
            <person name="Van Oosterhout C."/>
            <person name="Jones J.D.G."/>
        </authorList>
    </citation>
    <scope>NUCLEOTIDE SEQUENCE [LARGE SCALE GENOMIC DNA]</scope>
    <source>
        <strain evidence="3 4">Ac Nc2</strain>
    </source>
</reference>
<name>A0A024GBN2_9STRA</name>
<dbReference type="InterPro" id="IPR007074">
    <property type="entry name" value="LicD/FKTN/FKRP_NTP_transf"/>
</dbReference>
<dbReference type="GO" id="GO:0009100">
    <property type="term" value="P:glycoprotein metabolic process"/>
    <property type="evidence" value="ECO:0007669"/>
    <property type="project" value="UniProtKB-ARBA"/>
</dbReference>
<dbReference type="AlphaFoldDB" id="A0A024GBN2"/>
<dbReference type="PANTHER" id="PTHR43404:SF1">
    <property type="entry name" value="MNN4P"/>
    <property type="match status" value="1"/>
</dbReference>
<dbReference type="PANTHER" id="PTHR43404">
    <property type="entry name" value="LIPOPOLYSACCHARIDE CHOLINEPHOSPHOTRANSFERASE LICD"/>
    <property type="match status" value="1"/>
</dbReference>
<dbReference type="Proteomes" id="UP000053237">
    <property type="component" value="Unassembled WGS sequence"/>
</dbReference>
<keyword evidence="1" id="KW-1133">Transmembrane helix</keyword>
<sequence>MLSSPKVSLDRKLKYRKWAAFLRIYWEEALAYLIFVIILLAVFSPKCDTRRHMTDLLLRAVTILERNGIQYWLDKGTLLGIYRDKGLIPWEYDVDLGVMNETCNAISKLKSEFLTSDLIAYDRSDHIAHKVKLTYDTERKQFYWSDSKIHDPCIRIYDSKDTSAWIDIYWYIEKLPLDVKALDGRILIPPNYDGRDSLLCTSEGLKEYTDAMCCGGCVPRPTVFPIKDHRVKLERNIYSLPVPNSMSDMLRIQYGEASLTERQIKGWKRVVCGYWESQLLYVVQLILFLSILMFGRVILHRKLPRSSKYRKRWRYYLWGTISFLVILLMVVLHGLV</sequence>
<protein>
    <recommendedName>
        <fullName evidence="2">LicD/FKTN/FKRP nucleotidyltransferase domain-containing protein</fullName>
    </recommendedName>
</protein>
<feature type="transmembrane region" description="Helical" evidence="1">
    <location>
        <begin position="279"/>
        <end position="299"/>
    </location>
</feature>
<evidence type="ECO:0000259" key="2">
    <source>
        <dbReference type="Pfam" id="PF04991"/>
    </source>
</evidence>
<evidence type="ECO:0000313" key="4">
    <source>
        <dbReference type="Proteomes" id="UP000053237"/>
    </source>
</evidence>
<keyword evidence="4" id="KW-1185">Reference proteome</keyword>
<accession>A0A024GBN2</accession>
<feature type="transmembrane region" description="Helical" evidence="1">
    <location>
        <begin position="21"/>
        <end position="43"/>
    </location>
</feature>
<dbReference type="OrthoDB" id="444255at2759"/>
<keyword evidence="1" id="KW-0812">Transmembrane</keyword>
<dbReference type="EMBL" id="CAIX01000055">
    <property type="protein sequence ID" value="CCI43747.1"/>
    <property type="molecule type" value="Genomic_DNA"/>
</dbReference>
<evidence type="ECO:0000256" key="1">
    <source>
        <dbReference type="SAM" id="Phobius"/>
    </source>
</evidence>
<comment type="caution">
    <text evidence="3">The sequence shown here is derived from an EMBL/GenBank/DDBJ whole genome shotgun (WGS) entry which is preliminary data.</text>
</comment>